<reference evidence="4 5" key="1">
    <citation type="submission" date="2014-04" db="EMBL/GenBank/DDBJ databases">
        <title>The Genome Sequence of Thermoanaerobaculum aquaticum MP-01, The First Cultivated Group 23 Acidobacterium.</title>
        <authorList>
            <person name="Stamps B.W."/>
            <person name="Losey N.A."/>
            <person name="Lawson P.A."/>
            <person name="Stevenson B.S."/>
        </authorList>
    </citation>
    <scope>NUCLEOTIDE SEQUENCE [LARGE SCALE GENOMIC DNA]</scope>
    <source>
        <strain evidence="4 5">MP-01</strain>
    </source>
</reference>
<dbReference type="EMBL" id="DSHW01000170">
    <property type="protein sequence ID" value="HEQ88217.1"/>
    <property type="molecule type" value="Genomic_DNA"/>
</dbReference>
<comment type="caution">
    <text evidence="4">The sequence shown here is derived from an EMBL/GenBank/DDBJ whole genome shotgun (WGS) entry which is preliminary data.</text>
</comment>
<sequence length="245" mass="25291">MRRWLLALVTFGFAVSSWAAVVVLKGGKKLEVASYEQKGNYVVVTLANGKRASYPLTAVDLQATAAANAQPVATQPPAKPEPPRSPFAKAVAKPGTPAAVVTDADVQKVAPAGEEGAPAEEKAAESPAREEGVVVLGWSGREAGEGKWEITANLVNQGKAPVQNVAVAVRAMAEGKALGTGSASYPGIVQPGQQFTVPVTVEASEPPKQVIFSLNWQQITPGPTETLKAAPTPEAAPKEGEGPGR</sequence>
<feature type="chain" id="PRO_5035983851" evidence="2">
    <location>
        <begin position="20"/>
        <end position="245"/>
    </location>
</feature>
<feature type="region of interest" description="Disordered" evidence="1">
    <location>
        <begin position="68"/>
        <end position="91"/>
    </location>
</feature>
<evidence type="ECO:0000256" key="1">
    <source>
        <dbReference type="SAM" id="MobiDB-lite"/>
    </source>
</evidence>
<feature type="region of interest" description="Disordered" evidence="1">
    <location>
        <begin position="111"/>
        <end position="131"/>
    </location>
</feature>
<feature type="compositionally biased region" description="Basic and acidic residues" evidence="1">
    <location>
        <begin position="236"/>
        <end position="245"/>
    </location>
</feature>
<feature type="signal peptide" evidence="2">
    <location>
        <begin position="1"/>
        <end position="19"/>
    </location>
</feature>
<reference evidence="3" key="2">
    <citation type="journal article" date="2020" name="mSystems">
        <title>Genome- and Community-Level Interaction Insights into Carbon Utilization and Element Cycling Functions of Hydrothermarchaeota in Hydrothermal Sediment.</title>
        <authorList>
            <person name="Zhou Z."/>
            <person name="Liu Y."/>
            <person name="Xu W."/>
            <person name="Pan J."/>
            <person name="Luo Z.H."/>
            <person name="Li M."/>
        </authorList>
    </citation>
    <scope>NUCLEOTIDE SEQUENCE [LARGE SCALE GENOMIC DNA]</scope>
    <source>
        <strain evidence="3">SpSt-186</strain>
    </source>
</reference>
<evidence type="ECO:0000313" key="5">
    <source>
        <dbReference type="Proteomes" id="UP000027284"/>
    </source>
</evidence>
<feature type="compositionally biased region" description="Low complexity" evidence="1">
    <location>
        <begin position="223"/>
        <end position="235"/>
    </location>
</feature>
<proteinExistence type="predicted"/>
<dbReference type="EMBL" id="JMFG01000040">
    <property type="protein sequence ID" value="KDA52875.1"/>
    <property type="molecule type" value="Genomic_DNA"/>
</dbReference>
<feature type="compositionally biased region" description="Basic and acidic residues" evidence="1">
    <location>
        <begin position="119"/>
        <end position="131"/>
    </location>
</feature>
<keyword evidence="5" id="KW-1185">Reference proteome</keyword>
<protein>
    <submittedName>
        <fullName evidence="4">Uncharacterized protein</fullName>
    </submittedName>
</protein>
<dbReference type="InterPro" id="IPR047676">
    <property type="entry name" value="FxLYD_dom"/>
</dbReference>
<organism evidence="4 5">
    <name type="scientific">Thermoanaerobaculum aquaticum</name>
    <dbReference type="NCBI Taxonomy" id="1312852"/>
    <lineage>
        <taxon>Bacteria</taxon>
        <taxon>Pseudomonadati</taxon>
        <taxon>Acidobacteriota</taxon>
        <taxon>Thermoanaerobaculia</taxon>
        <taxon>Thermoanaerobaculales</taxon>
        <taxon>Thermoanaerobaculaceae</taxon>
        <taxon>Thermoanaerobaculum</taxon>
    </lineage>
</organism>
<dbReference type="AlphaFoldDB" id="A0A062XWM8"/>
<evidence type="ECO:0000313" key="3">
    <source>
        <dbReference type="EMBL" id="HEQ88217.1"/>
    </source>
</evidence>
<accession>A0A062XWM8</accession>
<dbReference type="Proteomes" id="UP000027284">
    <property type="component" value="Unassembled WGS sequence"/>
</dbReference>
<feature type="region of interest" description="Disordered" evidence="1">
    <location>
        <begin position="221"/>
        <end position="245"/>
    </location>
</feature>
<dbReference type="RefSeq" id="WP_038050532.1">
    <property type="nucleotide sequence ID" value="NZ_JMFG01000040.1"/>
</dbReference>
<evidence type="ECO:0000313" key="4">
    <source>
        <dbReference type="EMBL" id="KDA52875.1"/>
    </source>
</evidence>
<evidence type="ECO:0000256" key="2">
    <source>
        <dbReference type="SAM" id="SignalP"/>
    </source>
</evidence>
<name>A0A062XWM8_9BACT</name>
<keyword evidence="2" id="KW-0732">Signal</keyword>
<gene>
    <name evidence="4" type="ORF">EG19_09245</name>
    <name evidence="3" type="ORF">ENP06_02260</name>
</gene>
<dbReference type="NCBIfam" id="NF038353">
    <property type="entry name" value="FxLYD_dom"/>
    <property type="match status" value="1"/>
</dbReference>